<evidence type="ECO:0000313" key="5">
    <source>
        <dbReference type="EMBL" id="QRG06229.1"/>
    </source>
</evidence>
<dbReference type="InterPro" id="IPR009057">
    <property type="entry name" value="Homeodomain-like_sf"/>
</dbReference>
<accession>A0A974PN19</accession>
<reference evidence="5 6" key="1">
    <citation type="submission" date="2020-10" db="EMBL/GenBank/DDBJ databases">
        <title>Degradation of 1,4-Dioxane by Xanthobacter sp. YN2, via a Novel Group-2 Soluble Di-Iron Monooxygenase.</title>
        <authorList>
            <person name="Ma F."/>
            <person name="Wang Y."/>
            <person name="Yang J."/>
            <person name="Guo H."/>
            <person name="Su D."/>
            <person name="Yu L."/>
        </authorList>
    </citation>
    <scope>NUCLEOTIDE SEQUENCE [LARGE SCALE GENOMIC DNA]</scope>
    <source>
        <strain evidence="5 6">YN2</strain>
    </source>
</reference>
<dbReference type="KEGG" id="xdi:EZH22_25185"/>
<dbReference type="InterPro" id="IPR018060">
    <property type="entry name" value="HTH_AraC"/>
</dbReference>
<proteinExistence type="predicted"/>
<dbReference type="PANTHER" id="PTHR46796:SF14">
    <property type="entry name" value="TRANSCRIPTIONAL REGULATORY PROTEIN"/>
    <property type="match status" value="1"/>
</dbReference>
<dbReference type="SMART" id="SM00342">
    <property type="entry name" value="HTH_ARAC"/>
    <property type="match status" value="1"/>
</dbReference>
<evidence type="ECO:0000259" key="4">
    <source>
        <dbReference type="PROSITE" id="PS01124"/>
    </source>
</evidence>
<feature type="domain" description="HTH araC/xylS-type" evidence="4">
    <location>
        <begin position="191"/>
        <end position="289"/>
    </location>
</feature>
<dbReference type="SUPFAM" id="SSF46689">
    <property type="entry name" value="Homeodomain-like"/>
    <property type="match status" value="2"/>
</dbReference>
<keyword evidence="2" id="KW-0238">DNA-binding</keyword>
<evidence type="ECO:0000256" key="2">
    <source>
        <dbReference type="ARBA" id="ARBA00023125"/>
    </source>
</evidence>
<dbReference type="AlphaFoldDB" id="A0A974PN19"/>
<dbReference type="PROSITE" id="PS00041">
    <property type="entry name" value="HTH_ARAC_FAMILY_1"/>
    <property type="match status" value="1"/>
</dbReference>
<evidence type="ECO:0000313" key="6">
    <source>
        <dbReference type="Proteomes" id="UP000596427"/>
    </source>
</evidence>
<dbReference type="GO" id="GO:0003700">
    <property type="term" value="F:DNA-binding transcription factor activity"/>
    <property type="evidence" value="ECO:0007669"/>
    <property type="project" value="InterPro"/>
</dbReference>
<dbReference type="Pfam" id="PF12833">
    <property type="entry name" value="HTH_18"/>
    <property type="match status" value="1"/>
</dbReference>
<dbReference type="InterPro" id="IPR020449">
    <property type="entry name" value="Tscrpt_reg_AraC-type_HTH"/>
</dbReference>
<dbReference type="InterPro" id="IPR018062">
    <property type="entry name" value="HTH_AraC-typ_CS"/>
</dbReference>
<dbReference type="PANTHER" id="PTHR46796">
    <property type="entry name" value="HTH-TYPE TRANSCRIPTIONAL ACTIVATOR RHAS-RELATED"/>
    <property type="match status" value="1"/>
</dbReference>
<dbReference type="RefSeq" id="WP_203193137.1">
    <property type="nucleotide sequence ID" value="NZ_CP063362.1"/>
</dbReference>
<gene>
    <name evidence="5" type="ORF">EZH22_25185</name>
</gene>
<dbReference type="Gene3D" id="1.10.10.60">
    <property type="entry name" value="Homeodomain-like"/>
    <property type="match status" value="2"/>
</dbReference>
<organism evidence="5 6">
    <name type="scientific">Xanthobacter dioxanivorans</name>
    <dbReference type="NCBI Taxonomy" id="2528964"/>
    <lineage>
        <taxon>Bacteria</taxon>
        <taxon>Pseudomonadati</taxon>
        <taxon>Pseudomonadota</taxon>
        <taxon>Alphaproteobacteria</taxon>
        <taxon>Hyphomicrobiales</taxon>
        <taxon>Xanthobacteraceae</taxon>
        <taxon>Xanthobacter</taxon>
    </lineage>
</organism>
<protein>
    <submittedName>
        <fullName evidence="5">Helix-turn-helix transcriptional regulator</fullName>
    </submittedName>
</protein>
<name>A0A974PN19_9HYPH</name>
<dbReference type="EMBL" id="CP063362">
    <property type="protein sequence ID" value="QRG06229.1"/>
    <property type="molecule type" value="Genomic_DNA"/>
</dbReference>
<keyword evidence="1" id="KW-0805">Transcription regulation</keyword>
<dbReference type="Proteomes" id="UP000596427">
    <property type="component" value="Chromosome"/>
</dbReference>
<dbReference type="PROSITE" id="PS01124">
    <property type="entry name" value="HTH_ARAC_FAMILY_2"/>
    <property type="match status" value="1"/>
</dbReference>
<sequence length="292" mass="33242">MVFRPRMTSSIEGITLLDDLRWRRWNGVVADVWHVHCQPGARGEYVSRDARLFVVLERERGQTQLQLSARGGAVDACAPVHMSYVPADMPLWSRIEAAGELRHLDLHFDIPALAERLGEDLDPDRLATPRLGFMDERIHALARLIAEECVAPDARHDLYGDGLVMALFIDLMRLGRSQAPRRTALSQWQLRRVTSFIEENCLRNVRLQELATLTDLSQSYFSHAFKAATGLPPGQWHMQARMRRVQQMLANPDLPLTQIAVAAGFADQAHFTRVFRRFCGVTPAAWRRARRT</sequence>
<evidence type="ECO:0000256" key="1">
    <source>
        <dbReference type="ARBA" id="ARBA00023015"/>
    </source>
</evidence>
<evidence type="ECO:0000256" key="3">
    <source>
        <dbReference type="ARBA" id="ARBA00023163"/>
    </source>
</evidence>
<keyword evidence="6" id="KW-1185">Reference proteome</keyword>
<keyword evidence="3" id="KW-0804">Transcription</keyword>
<dbReference type="PRINTS" id="PR00032">
    <property type="entry name" value="HTHARAC"/>
</dbReference>
<dbReference type="GO" id="GO:0043565">
    <property type="term" value="F:sequence-specific DNA binding"/>
    <property type="evidence" value="ECO:0007669"/>
    <property type="project" value="InterPro"/>
</dbReference>
<dbReference type="InterPro" id="IPR050204">
    <property type="entry name" value="AraC_XylS_family_regulators"/>
</dbReference>